<comment type="caution">
    <text evidence="1">The sequence shown here is derived from an EMBL/GenBank/DDBJ whole genome shotgun (WGS) entry which is preliminary data.</text>
</comment>
<name>A0A3N6P8E3_9CYAN</name>
<dbReference type="Proteomes" id="UP000269154">
    <property type="component" value="Unassembled WGS sequence"/>
</dbReference>
<organism evidence="1 2">
    <name type="scientific">Okeania hirsuta</name>
    <dbReference type="NCBI Taxonomy" id="1458930"/>
    <lineage>
        <taxon>Bacteria</taxon>
        <taxon>Bacillati</taxon>
        <taxon>Cyanobacteriota</taxon>
        <taxon>Cyanophyceae</taxon>
        <taxon>Oscillatoriophycideae</taxon>
        <taxon>Oscillatoriales</taxon>
        <taxon>Microcoleaceae</taxon>
        <taxon>Okeania</taxon>
    </lineage>
</organism>
<keyword evidence="2" id="KW-1185">Reference proteome</keyword>
<evidence type="ECO:0000313" key="2">
    <source>
        <dbReference type="Proteomes" id="UP000269154"/>
    </source>
</evidence>
<protein>
    <submittedName>
        <fullName evidence="1">Uncharacterized protein</fullName>
    </submittedName>
</protein>
<gene>
    <name evidence="1" type="ORF">D5R40_20480</name>
</gene>
<feature type="non-terminal residue" evidence="1">
    <location>
        <position position="1"/>
    </location>
</feature>
<dbReference type="EMBL" id="RCBY01000130">
    <property type="protein sequence ID" value="RQH34814.1"/>
    <property type="molecule type" value="Genomic_DNA"/>
</dbReference>
<sequence length="61" mass="6934">PSQEGRGSQESGGERITKINVVMAIEDFFYVQLNGFDISREEEGRGEKGENFFITNYPDMI</sequence>
<proteinExistence type="predicted"/>
<dbReference type="RefSeq" id="WP_205127670.1">
    <property type="nucleotide sequence ID" value="NZ_CAWOLW010000036.1"/>
</dbReference>
<reference evidence="1 2" key="1">
    <citation type="journal article" date="2018" name="ACS Chem. Biol.">
        <title>Ketoreductase domain dysfunction expands chemodiversity: malyngamide biosynthesis in the cyanobacterium Okeania hirsuta.</title>
        <authorList>
            <person name="Moss N.A."/>
            <person name="Leao T."/>
            <person name="Rankin M."/>
            <person name="McCullough T.M."/>
            <person name="Qu P."/>
            <person name="Korobeynikov A."/>
            <person name="Smith J.L."/>
            <person name="Gerwick L."/>
            <person name="Gerwick W.H."/>
        </authorList>
    </citation>
    <scope>NUCLEOTIDE SEQUENCE [LARGE SCALE GENOMIC DNA]</scope>
    <source>
        <strain evidence="1 2">PAB10Feb10-1</strain>
    </source>
</reference>
<evidence type="ECO:0000313" key="1">
    <source>
        <dbReference type="EMBL" id="RQH34814.1"/>
    </source>
</evidence>
<accession>A0A3N6P8E3</accession>
<dbReference type="AlphaFoldDB" id="A0A3N6P8E3"/>